<protein>
    <submittedName>
        <fullName evidence="2">Uncharacterized protein</fullName>
    </submittedName>
</protein>
<comment type="caution">
    <text evidence="2">The sequence shown here is derived from an EMBL/GenBank/DDBJ whole genome shotgun (WGS) entry which is preliminary data.</text>
</comment>
<name>A0A1G4II03_TRYEQ</name>
<sequence>MPVEWPKQNSHYVSSAKGLGRPRRQETRNVDNKTERKTGNASTESGLPFLTMTINEMANTQFSHRTQELRLQMMQQTGSLVGLHNSVNSTRKFDMGGTLDAMLDTINSRVEENPYSYDKNIKGPPWYLPTLNLHQLTQCCCRPNSRPLFGPLDGDRLSTICHCSGASHQNSKKTATSTLTRKRRPSSPRNRSDDVGNCEKVDKVYLLRGRKRFRELTYLQRLLLEQWCRTISDVSCRERLELDPTKLHDKVMKEVRRDEHTVQLFEQVQKHERMQEREYTRQIQRLEDERMYGANDARYGFAIQSDWRSLLTSWDKGTACAGESAYSASQGSQDGSTPSKIVNSPRAPTRNTFVTVGEGTHTGVCPRRAQGFLAGPYHVPGLLGRPMHRSNVGYQLRNSGADEENIPLQELQKLLVAVKDGSLMNAVSASRKGARSHRLDAGLLYERAGRNTIFALPITFYMDSNWLECIIFDDDLPAVKLITQKLQEHISSKSSQGAKNMSPFSLAKCSYGVFRAPRHLQALSESNDPQSLLKAFMEGNQRPHDLEGASLFLLPLRLCVADAGLPPRVVMTDAASVVSVRKKGSIATIPSSVFTNHKGHGYDTSGKRAAVSKEGIVPPLNLCKYLAGADVSGRALCASEHLTNYSVELQIVIKQSAWRSTTLKQLANEEYDHLKRKILAKVFVMLAMSNAMIEHERRRESVSYVTAQTLSGDATVDATPTLLSMPRTKRVAVHSLALPPVTSYPGSVEDSNLEFSLSDFVLPLTCAYEYTTQVDVYAAPTHRDHYVVDAKHLFCVAATALEETNNSILPALARLATEYRCQYSRLARMAEEDVCKTTVSCSSGFTLDDSKRASAHLSGALELLKLESDYSKLLVTLLRNESTIIYYNLHHLPHYRFIQQRKLLWGHLYLRTLRLAYAFCVLVQELGLFPIPPKYRPFLRPVLLLLEYHGGQEELRSRAEETLLELEMRANELGAMLCRKEVTTHYMPELDAAATVVAEGEYSVSRFISCLASPDDVLSPVLLPVDLPQQLFSDVPSIAG</sequence>
<dbReference type="RefSeq" id="XP_067082488.1">
    <property type="nucleotide sequence ID" value="XM_067226387.1"/>
</dbReference>
<feature type="compositionally biased region" description="Polar residues" evidence="1">
    <location>
        <begin position="166"/>
        <end position="179"/>
    </location>
</feature>
<accession>A0A1G4II03</accession>
<feature type="region of interest" description="Disordered" evidence="1">
    <location>
        <begin position="325"/>
        <end position="351"/>
    </location>
</feature>
<reference evidence="2" key="1">
    <citation type="submission" date="2016-09" db="EMBL/GenBank/DDBJ databases">
        <authorList>
            <person name="Hebert L."/>
            <person name="Moumen B."/>
        </authorList>
    </citation>
    <scope>NUCLEOTIDE SEQUENCE [LARGE SCALE GENOMIC DNA]</scope>
    <source>
        <strain evidence="2">OVI</strain>
    </source>
</reference>
<dbReference type="AlphaFoldDB" id="A0A1G4II03"/>
<gene>
    <name evidence="2" type="ORF">TEOVI_000349000</name>
</gene>
<organism evidence="2 3">
    <name type="scientific">Trypanosoma equiperdum</name>
    <dbReference type="NCBI Taxonomy" id="5694"/>
    <lineage>
        <taxon>Eukaryota</taxon>
        <taxon>Discoba</taxon>
        <taxon>Euglenozoa</taxon>
        <taxon>Kinetoplastea</taxon>
        <taxon>Metakinetoplastina</taxon>
        <taxon>Trypanosomatida</taxon>
        <taxon>Trypanosomatidae</taxon>
        <taxon>Trypanosoma</taxon>
    </lineage>
</organism>
<dbReference type="VEuPathDB" id="TriTrypDB:TEOVI_000349000"/>
<evidence type="ECO:0000313" key="3">
    <source>
        <dbReference type="Proteomes" id="UP000195570"/>
    </source>
</evidence>
<dbReference type="GeneID" id="92377430"/>
<dbReference type="EMBL" id="CZPT02001755">
    <property type="protein sequence ID" value="SCU71908.1"/>
    <property type="molecule type" value="Genomic_DNA"/>
</dbReference>
<feature type="region of interest" description="Disordered" evidence="1">
    <location>
        <begin position="1"/>
        <end position="47"/>
    </location>
</feature>
<evidence type="ECO:0000256" key="1">
    <source>
        <dbReference type="SAM" id="MobiDB-lite"/>
    </source>
</evidence>
<feature type="compositionally biased region" description="Polar residues" evidence="1">
    <location>
        <begin position="326"/>
        <end position="342"/>
    </location>
</feature>
<dbReference type="Proteomes" id="UP000195570">
    <property type="component" value="Unassembled WGS sequence"/>
</dbReference>
<keyword evidence="3" id="KW-1185">Reference proteome</keyword>
<proteinExistence type="predicted"/>
<feature type="region of interest" description="Disordered" evidence="1">
    <location>
        <begin position="165"/>
        <end position="195"/>
    </location>
</feature>
<feature type="compositionally biased region" description="Basic and acidic residues" evidence="1">
    <location>
        <begin position="23"/>
        <end position="38"/>
    </location>
</feature>
<evidence type="ECO:0000313" key="2">
    <source>
        <dbReference type="EMBL" id="SCU71908.1"/>
    </source>
</evidence>